<dbReference type="InterPro" id="IPR018392">
    <property type="entry name" value="LysM"/>
</dbReference>
<accession>H1KT95</accession>
<feature type="compositionally biased region" description="Low complexity" evidence="1">
    <location>
        <begin position="1"/>
        <end position="14"/>
    </location>
</feature>
<proteinExistence type="predicted"/>
<dbReference type="Proteomes" id="UP000004382">
    <property type="component" value="Unassembled WGS sequence"/>
</dbReference>
<protein>
    <submittedName>
        <fullName evidence="3">Peptidoglycan-binding lysin domain protein</fullName>
    </submittedName>
</protein>
<feature type="compositionally biased region" description="Polar residues" evidence="1">
    <location>
        <begin position="85"/>
        <end position="97"/>
    </location>
</feature>
<dbReference type="PATRIC" id="fig|882800.3.peg.5669"/>
<gene>
    <name evidence="3" type="ORF">MetexDRAFT_5858</name>
</gene>
<feature type="region of interest" description="Disordered" evidence="1">
    <location>
        <begin position="81"/>
        <end position="103"/>
    </location>
</feature>
<reference evidence="3 4" key="1">
    <citation type="submission" date="2011-09" db="EMBL/GenBank/DDBJ databases">
        <title>The draft genome of Methylobacterium extorquens DSM 13060.</title>
        <authorList>
            <consortium name="US DOE Joint Genome Institute (JGI-PGF)"/>
            <person name="Lucas S."/>
            <person name="Han J."/>
            <person name="Lapidus A."/>
            <person name="Cheng J.-F."/>
            <person name="Goodwin L."/>
            <person name="Pitluck S."/>
            <person name="Peters L."/>
            <person name="Land M.L."/>
            <person name="Hauser L."/>
            <person name="Koskimaki J."/>
            <person name="Halonen O."/>
            <person name="Pirttila A."/>
            <person name="Frank C."/>
            <person name="Woyke T.J."/>
        </authorList>
    </citation>
    <scope>NUCLEOTIDE SEQUENCE [LARGE SCALE GENOMIC DNA]</scope>
    <source>
        <strain evidence="3 4">DSM 13060</strain>
    </source>
</reference>
<dbReference type="CDD" id="cd00118">
    <property type="entry name" value="LysM"/>
    <property type="match status" value="1"/>
</dbReference>
<dbReference type="SUPFAM" id="SSF54106">
    <property type="entry name" value="LysM domain"/>
    <property type="match status" value="1"/>
</dbReference>
<feature type="region of interest" description="Disordered" evidence="1">
    <location>
        <begin position="1"/>
        <end position="24"/>
    </location>
</feature>
<comment type="caution">
    <text evidence="3">The sequence shown here is derived from an EMBL/GenBank/DDBJ whole genome shotgun (WGS) entry which is preliminary data.</text>
</comment>
<evidence type="ECO:0000313" key="4">
    <source>
        <dbReference type="Proteomes" id="UP000004382"/>
    </source>
</evidence>
<dbReference type="RefSeq" id="WP_003606216.1">
    <property type="nucleotide sequence ID" value="NZ_AGJK01000313.1"/>
</dbReference>
<feature type="non-terminal residue" evidence="3">
    <location>
        <position position="1"/>
    </location>
</feature>
<name>H1KT95_METEX</name>
<dbReference type="PROSITE" id="PS51782">
    <property type="entry name" value="LYSM"/>
    <property type="match status" value="1"/>
</dbReference>
<dbReference type="InterPro" id="IPR036779">
    <property type="entry name" value="LysM_dom_sf"/>
</dbReference>
<organism evidence="3 4">
    <name type="scientific">Methylorubrum extorquens DSM 13060</name>
    <dbReference type="NCBI Taxonomy" id="882800"/>
    <lineage>
        <taxon>Bacteria</taxon>
        <taxon>Pseudomonadati</taxon>
        <taxon>Pseudomonadota</taxon>
        <taxon>Alphaproteobacteria</taxon>
        <taxon>Hyphomicrobiales</taxon>
        <taxon>Methylobacteriaceae</taxon>
        <taxon>Methylorubrum</taxon>
    </lineage>
</organism>
<dbReference type="InterPro" id="IPR052196">
    <property type="entry name" value="Bact_Kbp"/>
</dbReference>
<dbReference type="PANTHER" id="PTHR34700">
    <property type="entry name" value="POTASSIUM BINDING PROTEIN KBP"/>
    <property type="match status" value="1"/>
</dbReference>
<dbReference type="AlphaFoldDB" id="H1KT95"/>
<evidence type="ECO:0000259" key="2">
    <source>
        <dbReference type="PROSITE" id="PS51782"/>
    </source>
</evidence>
<evidence type="ECO:0000313" key="3">
    <source>
        <dbReference type="EMBL" id="EHP85119.1"/>
    </source>
</evidence>
<dbReference type="PANTHER" id="PTHR34700:SF4">
    <property type="entry name" value="PHAGE-LIKE ELEMENT PBSX PROTEIN XKDP"/>
    <property type="match status" value="1"/>
</dbReference>
<evidence type="ECO:0000256" key="1">
    <source>
        <dbReference type="SAM" id="MobiDB-lite"/>
    </source>
</evidence>
<feature type="domain" description="LysM" evidence="2">
    <location>
        <begin position="34"/>
        <end position="83"/>
    </location>
</feature>
<dbReference type="EMBL" id="AGJK01000313">
    <property type="protein sequence ID" value="EHP85119.1"/>
    <property type="molecule type" value="Genomic_DNA"/>
</dbReference>
<dbReference type="SMART" id="SM00257">
    <property type="entry name" value="LysM"/>
    <property type="match status" value="1"/>
</dbReference>
<dbReference type="Pfam" id="PF01476">
    <property type="entry name" value="LysM"/>
    <property type="match status" value="1"/>
</dbReference>
<dbReference type="Gene3D" id="3.10.350.10">
    <property type="entry name" value="LysM domain"/>
    <property type="match status" value="1"/>
</dbReference>
<sequence>AAAPAPGADGRAAALSPRRPDGVEGGAVFVPEVATARITRGDSLWQISRRTYGRGNRYTVIYDANQEQIRDPNRIYPGQMFVLPNNESKPSVPSTKSGPDRRT</sequence>